<dbReference type="GO" id="GO:0043565">
    <property type="term" value="F:sequence-specific DNA binding"/>
    <property type="evidence" value="ECO:0007669"/>
    <property type="project" value="InterPro"/>
</dbReference>
<sequence>MTVSEKIAACFGINAARALAIRPLYEETLTVVHLEHSYDNSEHTVLLPADDAFLVVLYLVDVDHCDILPDGARTPLKTYSRGSMCLISLRNGAAISVRGRFEALAFHIPSALFIELAEEAGEPRIDDLTTCRGIDDQVVRNIGGALMPMFDMPDEVRDTLLPHIGLALSAHLAHRYGRSPIQHLSGTGQLSPLQEKRIKAYIAANLSGGTPVDKIAEACGFSVDALCSGFLRTTGQSVSEWIASYRMSRAQSRLSRTGETIAQIAEECGFPNEDEFVASFTKAEGVPPAAWRLRNRH</sequence>
<dbReference type="AlphaFoldDB" id="A0A3S0QJJ6"/>
<organism evidence="5 6">
    <name type="scientific">Rhizobium anhuiense</name>
    <dbReference type="NCBI Taxonomy" id="1184720"/>
    <lineage>
        <taxon>Bacteria</taxon>
        <taxon>Pseudomonadati</taxon>
        <taxon>Pseudomonadota</taxon>
        <taxon>Alphaproteobacteria</taxon>
        <taxon>Hyphomicrobiales</taxon>
        <taxon>Rhizobiaceae</taxon>
        <taxon>Rhizobium/Agrobacterium group</taxon>
        <taxon>Rhizobium</taxon>
    </lineage>
</organism>
<keyword evidence="3" id="KW-0804">Transcription</keyword>
<dbReference type="Proteomes" id="UP000273611">
    <property type="component" value="Unassembled WGS sequence"/>
</dbReference>
<dbReference type="PROSITE" id="PS00041">
    <property type="entry name" value="HTH_ARAC_FAMILY_1"/>
    <property type="match status" value="1"/>
</dbReference>
<dbReference type="InterPro" id="IPR009057">
    <property type="entry name" value="Homeodomain-like_sf"/>
</dbReference>
<dbReference type="GO" id="GO:0003700">
    <property type="term" value="F:DNA-binding transcription factor activity"/>
    <property type="evidence" value="ECO:0007669"/>
    <property type="project" value="InterPro"/>
</dbReference>
<protein>
    <submittedName>
        <fullName evidence="5">AraC family transcriptional regulator</fullName>
    </submittedName>
</protein>
<evidence type="ECO:0000313" key="6">
    <source>
        <dbReference type="Proteomes" id="UP000273611"/>
    </source>
</evidence>
<dbReference type="Gene3D" id="1.10.10.60">
    <property type="entry name" value="Homeodomain-like"/>
    <property type="match status" value="1"/>
</dbReference>
<evidence type="ECO:0000313" key="5">
    <source>
        <dbReference type="EMBL" id="RUM05106.1"/>
    </source>
</evidence>
<comment type="caution">
    <text evidence="5">The sequence shown here is derived from an EMBL/GenBank/DDBJ whole genome shotgun (WGS) entry which is preliminary data.</text>
</comment>
<dbReference type="EMBL" id="RIBW01000001">
    <property type="protein sequence ID" value="RUM05106.1"/>
    <property type="molecule type" value="Genomic_DNA"/>
</dbReference>
<gene>
    <name evidence="5" type="ORF">EEQ99_03005</name>
</gene>
<evidence type="ECO:0000256" key="2">
    <source>
        <dbReference type="ARBA" id="ARBA00023125"/>
    </source>
</evidence>
<dbReference type="PANTHER" id="PTHR46796">
    <property type="entry name" value="HTH-TYPE TRANSCRIPTIONAL ACTIVATOR RHAS-RELATED"/>
    <property type="match status" value="1"/>
</dbReference>
<dbReference type="InterPro" id="IPR018060">
    <property type="entry name" value="HTH_AraC"/>
</dbReference>
<feature type="domain" description="HTH araC/xylS-type" evidence="4">
    <location>
        <begin position="196"/>
        <end position="294"/>
    </location>
</feature>
<keyword evidence="2" id="KW-0238">DNA-binding</keyword>
<evidence type="ECO:0000256" key="1">
    <source>
        <dbReference type="ARBA" id="ARBA00023015"/>
    </source>
</evidence>
<dbReference type="SMART" id="SM00342">
    <property type="entry name" value="HTH_ARAC"/>
    <property type="match status" value="1"/>
</dbReference>
<dbReference type="Pfam" id="PF12833">
    <property type="entry name" value="HTH_18"/>
    <property type="match status" value="1"/>
</dbReference>
<reference evidence="5 6" key="1">
    <citation type="journal article" date="2015" name="Int. J. Syst. Evol. Microbiol.">
        <title>Rhizobium anhuiense sp. nov., isolated from effective nodules of Vicia faba and Pisum sativum.</title>
        <authorList>
            <person name="Zhang Y.J."/>
            <person name="Zheng W.T."/>
            <person name="Everall I."/>
            <person name="Young J.P."/>
            <person name="Zhang X.X."/>
            <person name="Tian C.F."/>
            <person name="Sui X.H."/>
            <person name="Wang E.T."/>
            <person name="Chen W.X."/>
        </authorList>
    </citation>
    <scope>NUCLEOTIDE SEQUENCE [LARGE SCALE GENOMIC DNA]</scope>
    <source>
        <strain evidence="5 6">CCBAU 23252</strain>
    </source>
</reference>
<dbReference type="SUPFAM" id="SSF46689">
    <property type="entry name" value="Homeodomain-like"/>
    <property type="match status" value="2"/>
</dbReference>
<dbReference type="PROSITE" id="PS01124">
    <property type="entry name" value="HTH_ARAC_FAMILY_2"/>
    <property type="match status" value="1"/>
</dbReference>
<keyword evidence="1" id="KW-0805">Transcription regulation</keyword>
<dbReference type="InterPro" id="IPR018062">
    <property type="entry name" value="HTH_AraC-typ_CS"/>
</dbReference>
<evidence type="ECO:0000256" key="3">
    <source>
        <dbReference type="ARBA" id="ARBA00023163"/>
    </source>
</evidence>
<dbReference type="InterPro" id="IPR050204">
    <property type="entry name" value="AraC_XylS_family_regulators"/>
</dbReference>
<dbReference type="PANTHER" id="PTHR46796:SF14">
    <property type="entry name" value="TRANSCRIPTIONAL REGULATORY PROTEIN"/>
    <property type="match status" value="1"/>
</dbReference>
<evidence type="ECO:0000259" key="4">
    <source>
        <dbReference type="PROSITE" id="PS01124"/>
    </source>
</evidence>
<name>A0A3S0QJJ6_9HYPH</name>
<proteinExistence type="predicted"/>
<accession>A0A3S0QJJ6</accession>